<organism evidence="1 2">
    <name type="scientific">Smallanthus sonchifolius</name>
    <dbReference type="NCBI Taxonomy" id="185202"/>
    <lineage>
        <taxon>Eukaryota</taxon>
        <taxon>Viridiplantae</taxon>
        <taxon>Streptophyta</taxon>
        <taxon>Embryophyta</taxon>
        <taxon>Tracheophyta</taxon>
        <taxon>Spermatophyta</taxon>
        <taxon>Magnoliopsida</taxon>
        <taxon>eudicotyledons</taxon>
        <taxon>Gunneridae</taxon>
        <taxon>Pentapetalae</taxon>
        <taxon>asterids</taxon>
        <taxon>campanulids</taxon>
        <taxon>Asterales</taxon>
        <taxon>Asteraceae</taxon>
        <taxon>Asteroideae</taxon>
        <taxon>Heliantheae alliance</taxon>
        <taxon>Millerieae</taxon>
        <taxon>Smallanthus</taxon>
    </lineage>
</organism>
<sequence length="193" mass="21824">MLTSDREGEEQGARWRSYFKDLQPLSKNFVIEDRIVWVDIVGLPFCAWSPSAFKKVASLWGEVMLLSEDQDEALLVGRVEVTQVELDSQHSCNEHTNESLVQEPIDGLFQEDIDGGCVNNDVPHVEQNSHYSATSQVELKSSKESSSLSKPLGFDGVVFQKVQEEQYLEAISDPRLFRGGLDHCLLPYYVDKK</sequence>
<protein>
    <submittedName>
        <fullName evidence="1">Uncharacterized protein</fullName>
    </submittedName>
</protein>
<comment type="caution">
    <text evidence="1">The sequence shown here is derived from an EMBL/GenBank/DDBJ whole genome shotgun (WGS) entry which is preliminary data.</text>
</comment>
<accession>A0ACB9JYA5</accession>
<dbReference type="Proteomes" id="UP001056120">
    <property type="component" value="Linkage Group LG02"/>
</dbReference>
<reference evidence="1 2" key="2">
    <citation type="journal article" date="2022" name="Mol. Ecol. Resour.">
        <title>The genomes of chicory, endive, great burdock and yacon provide insights into Asteraceae paleo-polyploidization history and plant inulin production.</title>
        <authorList>
            <person name="Fan W."/>
            <person name="Wang S."/>
            <person name="Wang H."/>
            <person name="Wang A."/>
            <person name="Jiang F."/>
            <person name="Liu H."/>
            <person name="Zhao H."/>
            <person name="Xu D."/>
            <person name="Zhang Y."/>
        </authorList>
    </citation>
    <scope>NUCLEOTIDE SEQUENCE [LARGE SCALE GENOMIC DNA]</scope>
    <source>
        <strain evidence="2">cv. Yunnan</strain>
        <tissue evidence="1">Leaves</tissue>
    </source>
</reference>
<evidence type="ECO:0000313" key="2">
    <source>
        <dbReference type="Proteomes" id="UP001056120"/>
    </source>
</evidence>
<dbReference type="EMBL" id="CM042019">
    <property type="protein sequence ID" value="KAI3824972.1"/>
    <property type="molecule type" value="Genomic_DNA"/>
</dbReference>
<name>A0ACB9JYA5_9ASTR</name>
<evidence type="ECO:0000313" key="1">
    <source>
        <dbReference type="EMBL" id="KAI3824972.1"/>
    </source>
</evidence>
<proteinExistence type="predicted"/>
<keyword evidence="2" id="KW-1185">Reference proteome</keyword>
<reference evidence="2" key="1">
    <citation type="journal article" date="2022" name="Mol. Ecol. Resour.">
        <title>The genomes of chicory, endive, great burdock and yacon provide insights into Asteraceae palaeo-polyploidization history and plant inulin production.</title>
        <authorList>
            <person name="Fan W."/>
            <person name="Wang S."/>
            <person name="Wang H."/>
            <person name="Wang A."/>
            <person name="Jiang F."/>
            <person name="Liu H."/>
            <person name="Zhao H."/>
            <person name="Xu D."/>
            <person name="Zhang Y."/>
        </authorList>
    </citation>
    <scope>NUCLEOTIDE SEQUENCE [LARGE SCALE GENOMIC DNA]</scope>
    <source>
        <strain evidence="2">cv. Yunnan</strain>
    </source>
</reference>
<gene>
    <name evidence="1" type="ORF">L1987_06446</name>
</gene>